<proteinExistence type="inferred from homology"/>
<gene>
    <name evidence="3" type="ORF">PBAH0796_LOCUS13617</name>
</gene>
<reference evidence="3" key="1">
    <citation type="submission" date="2021-01" db="EMBL/GenBank/DDBJ databases">
        <authorList>
            <person name="Corre E."/>
            <person name="Pelletier E."/>
            <person name="Niang G."/>
            <person name="Scheremetjew M."/>
            <person name="Finn R."/>
            <person name="Kale V."/>
            <person name="Holt S."/>
            <person name="Cochrane G."/>
            <person name="Meng A."/>
            <person name="Brown T."/>
            <person name="Cohen L."/>
        </authorList>
    </citation>
    <scope>NUCLEOTIDE SEQUENCE</scope>
    <source>
        <strain evidence="3">Pbaha01</strain>
    </source>
</reference>
<evidence type="ECO:0000259" key="2">
    <source>
        <dbReference type="SMART" id="SM00822"/>
    </source>
</evidence>
<dbReference type="CDD" id="cd05233">
    <property type="entry name" value="SDR_c"/>
    <property type="match status" value="1"/>
</dbReference>
<dbReference type="SMART" id="SM00822">
    <property type="entry name" value="PKS_KR"/>
    <property type="match status" value="1"/>
</dbReference>
<evidence type="ECO:0000256" key="1">
    <source>
        <dbReference type="RuleBase" id="RU000363"/>
    </source>
</evidence>
<name>A0A7S0AAQ6_9DINO</name>
<protein>
    <recommendedName>
        <fullName evidence="2">Ketoreductase domain-containing protein</fullName>
    </recommendedName>
</protein>
<organism evidence="3">
    <name type="scientific">Pyrodinium bahamense</name>
    <dbReference type="NCBI Taxonomy" id="73915"/>
    <lineage>
        <taxon>Eukaryota</taxon>
        <taxon>Sar</taxon>
        <taxon>Alveolata</taxon>
        <taxon>Dinophyceae</taxon>
        <taxon>Gonyaulacales</taxon>
        <taxon>Pyrocystaceae</taxon>
        <taxon>Pyrodinium</taxon>
    </lineage>
</organism>
<dbReference type="InterPro" id="IPR036291">
    <property type="entry name" value="NAD(P)-bd_dom_sf"/>
</dbReference>
<dbReference type="PRINTS" id="PR00080">
    <property type="entry name" value="SDRFAMILY"/>
</dbReference>
<dbReference type="GO" id="GO:0016616">
    <property type="term" value="F:oxidoreductase activity, acting on the CH-OH group of donors, NAD or NADP as acceptor"/>
    <property type="evidence" value="ECO:0007669"/>
    <property type="project" value="TreeGrafter"/>
</dbReference>
<dbReference type="PANTHER" id="PTHR45267">
    <property type="match status" value="1"/>
</dbReference>
<comment type="similarity">
    <text evidence="1">Belongs to the short-chain dehydrogenases/reductases (SDR) family.</text>
</comment>
<evidence type="ECO:0000313" key="3">
    <source>
        <dbReference type="EMBL" id="CAD8358250.1"/>
    </source>
</evidence>
<feature type="domain" description="Ketoreductase" evidence="2">
    <location>
        <begin position="5"/>
        <end position="171"/>
    </location>
</feature>
<accession>A0A7S0AAQ6</accession>
<dbReference type="AlphaFoldDB" id="A0A7S0AAQ6"/>
<dbReference type="PRINTS" id="PR00081">
    <property type="entry name" value="GDHRDH"/>
</dbReference>
<dbReference type="GO" id="GO:0005829">
    <property type="term" value="C:cytosol"/>
    <property type="evidence" value="ECO:0007669"/>
    <property type="project" value="TreeGrafter"/>
</dbReference>
<dbReference type="Gene3D" id="3.40.50.720">
    <property type="entry name" value="NAD(P)-binding Rossmann-like Domain"/>
    <property type="match status" value="1"/>
</dbReference>
<dbReference type="InterPro" id="IPR057326">
    <property type="entry name" value="KR_dom"/>
</dbReference>
<dbReference type="InterPro" id="IPR002347">
    <property type="entry name" value="SDR_fam"/>
</dbReference>
<sequence length="244" mass="25621">MAAGRVVLVTGVTGGIGRSLAVEFAKRGHIVIGCGRREESLRALQSEYPALELSQVDVTDDAQVAAWAAEVNRRHEIDLLVANAGVGHAKVPLWDLQPADFDKVMAANVRGVYSTIRHFVPQMAACKRGVIVTISSGAGRSTGATKAAYSASKFAVEAPTKSIAQSLPRGMAAVPLAPGALNTEVNPDPELPTPEAWAPVAVPFLLGLGSADNGTSLSVPGYYSEAYRSSWIIQDGQPLKPEAH</sequence>
<dbReference type="Pfam" id="PF00106">
    <property type="entry name" value="adh_short"/>
    <property type="match status" value="1"/>
</dbReference>
<dbReference type="InterPro" id="IPR053241">
    <property type="entry name" value="NADPH_pterin_aldehyde_rdct"/>
</dbReference>
<dbReference type="SUPFAM" id="SSF51735">
    <property type="entry name" value="NAD(P)-binding Rossmann-fold domains"/>
    <property type="match status" value="1"/>
</dbReference>
<dbReference type="PANTHER" id="PTHR45267:SF2">
    <property type="entry name" value="NADPH-DEPENDENT PTERIN ALDEHYDE REDUCTASE"/>
    <property type="match status" value="1"/>
</dbReference>
<dbReference type="EMBL" id="HBEG01022408">
    <property type="protein sequence ID" value="CAD8358250.1"/>
    <property type="molecule type" value="Transcribed_RNA"/>
</dbReference>